<dbReference type="Proteomes" id="UP000837857">
    <property type="component" value="Chromosome 29"/>
</dbReference>
<accession>A0ABN8INA4</accession>
<evidence type="ECO:0000256" key="1">
    <source>
        <dbReference type="SAM" id="MobiDB-lite"/>
    </source>
</evidence>
<organism evidence="2 3">
    <name type="scientific">Iphiclides podalirius</name>
    <name type="common">scarce swallowtail</name>
    <dbReference type="NCBI Taxonomy" id="110791"/>
    <lineage>
        <taxon>Eukaryota</taxon>
        <taxon>Metazoa</taxon>
        <taxon>Ecdysozoa</taxon>
        <taxon>Arthropoda</taxon>
        <taxon>Hexapoda</taxon>
        <taxon>Insecta</taxon>
        <taxon>Pterygota</taxon>
        <taxon>Neoptera</taxon>
        <taxon>Endopterygota</taxon>
        <taxon>Lepidoptera</taxon>
        <taxon>Glossata</taxon>
        <taxon>Ditrysia</taxon>
        <taxon>Papilionoidea</taxon>
        <taxon>Papilionidae</taxon>
        <taxon>Papilioninae</taxon>
        <taxon>Iphiclides</taxon>
    </lineage>
</organism>
<gene>
    <name evidence="2" type="ORF">IPOD504_LOCUS11990</name>
</gene>
<feature type="compositionally biased region" description="Low complexity" evidence="1">
    <location>
        <begin position="107"/>
        <end position="126"/>
    </location>
</feature>
<feature type="non-terminal residue" evidence="2">
    <location>
        <position position="126"/>
    </location>
</feature>
<dbReference type="EMBL" id="OW152841">
    <property type="protein sequence ID" value="CAH2062449.1"/>
    <property type="molecule type" value="Genomic_DNA"/>
</dbReference>
<feature type="region of interest" description="Disordered" evidence="1">
    <location>
        <begin position="97"/>
        <end position="126"/>
    </location>
</feature>
<keyword evidence="3" id="KW-1185">Reference proteome</keyword>
<sequence>MPHLPHEFKFYSGPFAGGTAAPRLETSDPSLNFARQAPISQHIVRRAEMECRPIRGDADAGSETILRLLLVTCCIHDNRSFCPLCPSVNSLRALCGGDRRAPVSNKRTPPSRARRAPISPSPRACK</sequence>
<name>A0ABN8INA4_9NEOP</name>
<protein>
    <submittedName>
        <fullName evidence="2">Uncharacterized protein</fullName>
    </submittedName>
</protein>
<proteinExistence type="predicted"/>
<evidence type="ECO:0000313" key="3">
    <source>
        <dbReference type="Proteomes" id="UP000837857"/>
    </source>
</evidence>
<evidence type="ECO:0000313" key="2">
    <source>
        <dbReference type="EMBL" id="CAH2062449.1"/>
    </source>
</evidence>
<reference evidence="2" key="1">
    <citation type="submission" date="2022-03" db="EMBL/GenBank/DDBJ databases">
        <authorList>
            <person name="Martin H S."/>
        </authorList>
    </citation>
    <scope>NUCLEOTIDE SEQUENCE</scope>
</reference>